<feature type="transmembrane region" description="Helical" evidence="2">
    <location>
        <begin position="586"/>
        <end position="605"/>
    </location>
</feature>
<keyword evidence="5" id="KW-1185">Reference proteome</keyword>
<feature type="signal peptide" evidence="3">
    <location>
        <begin position="1"/>
        <end position="21"/>
    </location>
</feature>
<evidence type="ECO:0000313" key="5">
    <source>
        <dbReference type="Proteomes" id="UP000046393"/>
    </source>
</evidence>
<reference evidence="6" key="1">
    <citation type="submission" date="2017-02" db="UniProtKB">
        <authorList>
            <consortium name="WormBaseParasite"/>
        </authorList>
    </citation>
    <scope>IDENTIFICATION</scope>
</reference>
<evidence type="ECO:0000259" key="4">
    <source>
        <dbReference type="SMART" id="SM00703"/>
    </source>
</evidence>
<dbReference type="PANTHER" id="PTHR11161">
    <property type="entry name" value="O-ACYLTRANSFERASE"/>
    <property type="match status" value="1"/>
</dbReference>
<feature type="region of interest" description="Disordered" evidence="1">
    <location>
        <begin position="821"/>
        <end position="849"/>
    </location>
</feature>
<feature type="transmembrane region" description="Helical" evidence="2">
    <location>
        <begin position="443"/>
        <end position="471"/>
    </location>
</feature>
<feature type="chain" id="PRO_5005893128" evidence="3">
    <location>
        <begin position="22"/>
        <end position="849"/>
    </location>
</feature>
<dbReference type="Pfam" id="PF20146">
    <property type="entry name" value="NRF"/>
    <property type="match status" value="1"/>
</dbReference>
<dbReference type="Pfam" id="PF01757">
    <property type="entry name" value="Acyl_transf_3"/>
    <property type="match status" value="1"/>
</dbReference>
<dbReference type="AlphaFoldDB" id="A0A0N5AGU8"/>
<sequence>MLYSCRCKFFLLLFSFALVTSINIDLESAEYLTEEENRDFRDLKDATLLTDFFADSKLQLVIDLDFLWDIFYSTPQKLKVETQSGNDSFGTQLLKYLEELQNYDISAPCLADIGHFLWSSVKYAIWLNELSCQNCSCSLRSPSENQWIFNVIDAFGKPPAGVLSGNNLWIGSWSECRKINVIKNRQGQKWSGQYCMASFQPYNRDNPLKSIGSSGAEEPWNLCCTKLEFLFNLSLRISRSKSGINESRATDGTDMDPDADKCFDLVPLLNYGLCTPDTCTNYDVKKIIDIVYQLAEKAIGRKVVCNVDVVCSNNRPESRIINDTSTLLVLFFFLTVVTVMVFGTLYDYIVYQQLLQSLIPPDTAQNFYKNQNWFIKFLLAFSIYTNGKNVLRTERSSKQIHCLHGIRVMSMFWIILGHSYYYMVTSFTMDNLLPSLISFPQKLFNLLVVQAPLAVDTFFFLSGMLTCYIGLQKLTDLATKRKTVMLPDFWSLFYIHRYLRLTPIYFMVMLMEVTIFTYVAEGPFWRPIERNYCRDSWWANMIYLNNFILQDSTCMGWTWYLAIDMQFHVFAPIFLLLFFRSKIAGLRACTLTILLSSAINLFTVLSNGYPPAPLLTAKLQIVKDLQPYWENVYVKPYIRCIPYVAGLIVGYFLNHRSSKVEFKKKYVAVAWILSSVFGLWSIFGLFPYARTGEISTFTYVAYVLFGRSCYSLSLAWITYACASGYGGPVNTILSWKGWIPLSRITFSAYLIHPILIQIYHFSRPHPFHFTGTYQMIYLFAVAVFVAYFVGFLISLAFEIPLSILENLIVNHLIDSVSKTRRKPVEAAPTSNDEKHEKLLQQPKGSNDLQ</sequence>
<feature type="transmembrane region" description="Helical" evidence="2">
    <location>
        <begin position="636"/>
        <end position="654"/>
    </location>
</feature>
<dbReference type="GO" id="GO:0016747">
    <property type="term" value="F:acyltransferase activity, transferring groups other than amino-acyl groups"/>
    <property type="evidence" value="ECO:0007669"/>
    <property type="project" value="InterPro"/>
</dbReference>
<feature type="transmembrane region" description="Helical" evidence="2">
    <location>
        <begin position="666"/>
        <end position="687"/>
    </location>
</feature>
<keyword evidence="2" id="KW-0472">Membrane</keyword>
<keyword evidence="3" id="KW-0732">Signal</keyword>
<protein>
    <submittedName>
        <fullName evidence="6">NRF domain-containing protein</fullName>
    </submittedName>
</protein>
<feature type="transmembrane region" description="Helical" evidence="2">
    <location>
        <begin position="405"/>
        <end position="423"/>
    </location>
</feature>
<evidence type="ECO:0000313" key="6">
    <source>
        <dbReference type="WBParaSite" id="SMUV_0000357101-mRNA-1"/>
    </source>
</evidence>
<dbReference type="WBParaSite" id="SMUV_0000357101-mRNA-1">
    <property type="protein sequence ID" value="SMUV_0000357101-mRNA-1"/>
    <property type="gene ID" value="SMUV_0000357101"/>
</dbReference>
<dbReference type="InterPro" id="IPR006621">
    <property type="entry name" value="Nose-resist-to-fluoxetine_N"/>
</dbReference>
<name>A0A0N5AGU8_9BILA</name>
<dbReference type="InterPro" id="IPR002656">
    <property type="entry name" value="Acyl_transf_3_dom"/>
</dbReference>
<feature type="transmembrane region" description="Helical" evidence="2">
    <location>
        <begin position="557"/>
        <end position="579"/>
    </location>
</feature>
<keyword evidence="2" id="KW-1133">Transmembrane helix</keyword>
<feature type="transmembrane region" description="Helical" evidence="2">
    <location>
        <begin position="699"/>
        <end position="722"/>
    </location>
</feature>
<evidence type="ECO:0000256" key="1">
    <source>
        <dbReference type="SAM" id="MobiDB-lite"/>
    </source>
</evidence>
<proteinExistence type="predicted"/>
<feature type="transmembrane region" description="Helical" evidence="2">
    <location>
        <begin position="327"/>
        <end position="349"/>
    </location>
</feature>
<keyword evidence="2" id="KW-0812">Transmembrane</keyword>
<dbReference type="Proteomes" id="UP000046393">
    <property type="component" value="Unplaced"/>
</dbReference>
<feature type="transmembrane region" description="Helical" evidence="2">
    <location>
        <begin position="498"/>
        <end position="520"/>
    </location>
</feature>
<feature type="transmembrane region" description="Helical" evidence="2">
    <location>
        <begin position="743"/>
        <end position="762"/>
    </location>
</feature>
<dbReference type="InterPro" id="IPR052728">
    <property type="entry name" value="O2_lipid_transport_reg"/>
</dbReference>
<feature type="transmembrane region" description="Helical" evidence="2">
    <location>
        <begin position="774"/>
        <end position="797"/>
    </location>
</feature>
<evidence type="ECO:0000256" key="2">
    <source>
        <dbReference type="SAM" id="Phobius"/>
    </source>
</evidence>
<feature type="domain" description="Nose resistant-to-fluoxetine protein N-terminal" evidence="4">
    <location>
        <begin position="129"/>
        <end position="307"/>
    </location>
</feature>
<organism evidence="5 6">
    <name type="scientific">Syphacia muris</name>
    <dbReference type="NCBI Taxonomy" id="451379"/>
    <lineage>
        <taxon>Eukaryota</taxon>
        <taxon>Metazoa</taxon>
        <taxon>Ecdysozoa</taxon>
        <taxon>Nematoda</taxon>
        <taxon>Chromadorea</taxon>
        <taxon>Rhabditida</taxon>
        <taxon>Spirurina</taxon>
        <taxon>Oxyuridomorpha</taxon>
        <taxon>Oxyuroidea</taxon>
        <taxon>Oxyuridae</taxon>
        <taxon>Syphacia</taxon>
    </lineage>
</organism>
<accession>A0A0N5AGU8</accession>
<evidence type="ECO:0000256" key="3">
    <source>
        <dbReference type="SAM" id="SignalP"/>
    </source>
</evidence>
<dbReference type="PANTHER" id="PTHR11161:SF65">
    <property type="entry name" value="NOSE RESISTANT TO FLUOXETINE PROTEIN 6"/>
    <property type="match status" value="1"/>
</dbReference>
<dbReference type="SMART" id="SM00703">
    <property type="entry name" value="NRF"/>
    <property type="match status" value="1"/>
</dbReference>